<organism evidence="4 5">
    <name type="scientific">Candidatus Wallbacteria bacterium GWC2_49_35</name>
    <dbReference type="NCBI Taxonomy" id="1817813"/>
    <lineage>
        <taxon>Bacteria</taxon>
        <taxon>Candidatus Walliibacteriota</taxon>
    </lineage>
</organism>
<feature type="compositionally biased region" description="Polar residues" evidence="2">
    <location>
        <begin position="959"/>
        <end position="976"/>
    </location>
</feature>
<evidence type="ECO:0000259" key="3">
    <source>
        <dbReference type="Pfam" id="PF13205"/>
    </source>
</evidence>
<feature type="domain" description="SbsA Ig-like" evidence="3">
    <location>
        <begin position="484"/>
        <end position="586"/>
    </location>
</feature>
<evidence type="ECO:0000313" key="4">
    <source>
        <dbReference type="EMBL" id="OGM04669.1"/>
    </source>
</evidence>
<dbReference type="Pfam" id="PF13205">
    <property type="entry name" value="Big_5"/>
    <property type="match status" value="6"/>
</dbReference>
<dbReference type="InterPro" id="IPR014755">
    <property type="entry name" value="Cu-Rt/internalin_Ig-like"/>
</dbReference>
<name>A0A1F7WQF7_9BACT</name>
<evidence type="ECO:0000256" key="1">
    <source>
        <dbReference type="ARBA" id="ARBA00022729"/>
    </source>
</evidence>
<dbReference type="EMBL" id="MGFH01000138">
    <property type="protein sequence ID" value="OGM04669.1"/>
    <property type="molecule type" value="Genomic_DNA"/>
</dbReference>
<evidence type="ECO:0000313" key="5">
    <source>
        <dbReference type="Proteomes" id="UP000178735"/>
    </source>
</evidence>
<reference evidence="4 5" key="1">
    <citation type="journal article" date="2016" name="Nat. Commun.">
        <title>Thousands of microbial genomes shed light on interconnected biogeochemical processes in an aquifer system.</title>
        <authorList>
            <person name="Anantharaman K."/>
            <person name="Brown C.T."/>
            <person name="Hug L.A."/>
            <person name="Sharon I."/>
            <person name="Castelle C.J."/>
            <person name="Probst A.J."/>
            <person name="Thomas B.C."/>
            <person name="Singh A."/>
            <person name="Wilkins M.J."/>
            <person name="Karaoz U."/>
            <person name="Brodie E.L."/>
            <person name="Williams K.H."/>
            <person name="Hubbard S.S."/>
            <person name="Banfield J.F."/>
        </authorList>
    </citation>
    <scope>NUCLEOTIDE SEQUENCE [LARGE SCALE GENOMIC DNA]</scope>
</reference>
<feature type="region of interest" description="Disordered" evidence="2">
    <location>
        <begin position="1093"/>
        <end position="1120"/>
    </location>
</feature>
<feature type="compositionally biased region" description="Basic and acidic residues" evidence="2">
    <location>
        <begin position="989"/>
        <end position="1018"/>
    </location>
</feature>
<proteinExistence type="predicted"/>
<feature type="compositionally biased region" description="Low complexity" evidence="2">
    <location>
        <begin position="1034"/>
        <end position="1044"/>
    </location>
</feature>
<feature type="domain" description="SbsA Ig-like" evidence="3">
    <location>
        <begin position="64"/>
        <end position="166"/>
    </location>
</feature>
<dbReference type="InterPro" id="IPR032812">
    <property type="entry name" value="SbsA_Ig"/>
</dbReference>
<sequence length="1241" mass="134621">MKYDLSVFHKTKTVKSSYKDLKLEITVKALLAAALVLILTAASACSASAATGVRPPMAETAGASAPFVVKTHPEEGELDVALDAKIMATFNKKMREEDINEFSVTLNDGISDISTTVKYNNELCKAVIAPLENLQANHGYYVTISRMARDLNGTTMVSDKVWKFSTVKKTDRNPPVIVDVSPTVSASNVPTGAKIEVMFNKRMFEPSINENTITLTRGREKIIGAIRYYADVNKAVFAPINPLKPESIFEVNISPEISDASRNNLSRAYTYTFKTGKTATASAALASGGESGPDDEALVDGVESLAVERETTVNPRMKKLMARVVAKTAGSSPEIESEVYADESAGPGLDDAEKPGYREKKIELVEMFPAPASDMINIDEKIKIRFNKRMNPGTFNIFNFALQDQNEYIFGKIEYIAKTNTAVFTPAGKLKMGRKYRITISEKIEDVFGERLDRDYSWEFTTISKVATARVKDMFKAPEAGGRDAVGPNITAVSPRDNEENVAAASQITAVFDEPVKDFSINSFTFRVLDGESETRGKIYYDSLQKKAIFTPAQPLFEGRAYTAQITGGVMDIAGNYLQREKKWKFIVGKSWNKRSPAVVKITPEKGETDIDVSTAVCVYFDRKMKSSSITPYSFFVTDGVKSVQGRVIYEQESNKATFAPWSTLVPNKVYNVTLAKTIEDIEGMGLSESMMWQFKTGSGLSGRIASGANVTSVAAGSDANMQIKLQKSMGSSNLTGMSSNDPAALEAVSELGSKMNESSPEKTNLKNLVPISEVAERMSMSDKSALGNVSSKRVADTADMSEMRSDDSPDEMKRRVSSSDKGAYGDLSPKRIKDTVDKTDIVDEAMGETLKDQIAKFLSDDYKTAGKLADQIDALPSNVSPVSDAHASGTGVVNESGLESAANFIESPREASAAFERTNGATSEKVKQSVADNFNGTNKIYTRPDGIIAGQEMRNPKSVFTQMSDPPSKENSIYSPNPIPAETIQRQPKLDRNPGGEGMVKLEKAEKYGEDSARESAAENESGGAPAEDKPAEPAAAETQTAEIKTPEMKKENEKVSAFNRGAPPVPKGMINGVPIEQILADSNLETIAQARPAEASGDTARDGEKISGGGQYDTNDGFKKVGPGLSDVGTIPRDGKANFFIVAIYPNKKMDNVKIDSTITAVFSQDLDAASVNGASFVVSGAEGKVEGKILYNQRMKKVIFRPASYLEHGVKYSVQLTTAIKSSTGQALLPLNWNFTTR</sequence>
<feature type="domain" description="SbsA Ig-like" evidence="3">
    <location>
        <begin position="595"/>
        <end position="697"/>
    </location>
</feature>
<protein>
    <recommendedName>
        <fullName evidence="3">SbsA Ig-like domain-containing protein</fullName>
    </recommendedName>
</protein>
<dbReference type="AlphaFoldDB" id="A0A1F7WQF7"/>
<feature type="region of interest" description="Disordered" evidence="2">
    <location>
        <begin position="959"/>
        <end position="1054"/>
    </location>
</feature>
<feature type="domain" description="SbsA Ig-like" evidence="3">
    <location>
        <begin position="1143"/>
        <end position="1240"/>
    </location>
</feature>
<dbReference type="Gene3D" id="2.60.40.1220">
    <property type="match status" value="6"/>
</dbReference>
<feature type="region of interest" description="Disordered" evidence="2">
    <location>
        <begin position="780"/>
        <end position="831"/>
    </location>
</feature>
<feature type="compositionally biased region" description="Basic and acidic residues" evidence="2">
    <location>
        <begin position="794"/>
        <end position="819"/>
    </location>
</feature>
<feature type="domain" description="SbsA Ig-like" evidence="3">
    <location>
        <begin position="171"/>
        <end position="275"/>
    </location>
</feature>
<feature type="domain" description="SbsA Ig-like" evidence="3">
    <location>
        <begin position="361"/>
        <end position="462"/>
    </location>
</feature>
<evidence type="ECO:0000256" key="2">
    <source>
        <dbReference type="SAM" id="MobiDB-lite"/>
    </source>
</evidence>
<accession>A0A1F7WQF7</accession>
<dbReference type="STRING" id="1817813.A2008_05480"/>
<dbReference type="Proteomes" id="UP000178735">
    <property type="component" value="Unassembled WGS sequence"/>
</dbReference>
<gene>
    <name evidence="4" type="ORF">A2008_05480</name>
</gene>
<comment type="caution">
    <text evidence="4">The sequence shown here is derived from an EMBL/GenBank/DDBJ whole genome shotgun (WGS) entry which is preliminary data.</text>
</comment>
<keyword evidence="1" id="KW-0732">Signal</keyword>